<sequence>MQNAKNPLLGKIESHVRELFEKYEGQKFKYHNLNHTLDVVEASKEMAKAYKLIGLDQEVLLAAAWFHDTGCWIRSKLENHEKEGAELAREFLLEEGIEKKFIERVQNCIQSTQMPQSPKNLIEEILCDADLSHLGKPEYFDRSLLLREELVQLKVLDMDELSWLKSNLIFLGKHEYHTEYAQKSWTQGKSKNMALLVEEIDKRKKSKKKKPKKEKSTERGVETLFRTTSRNHLELSSIADNKANIMISVNSIILTIIVSVLLRKLEEYPNFIIPTVILLGTSLTTMVFAILATRPNVTSGRVTQEAIDKNEANLLYFGNFHKMSLQEYEEGMGKMMKDAEFLYGSMTKDIYYLGKVLAKKYILLRKSYTVFMFGFIISILAFLVASIFFPVDTY</sequence>
<dbReference type="CDD" id="cd00077">
    <property type="entry name" value="HDc"/>
    <property type="match status" value="1"/>
</dbReference>
<evidence type="ECO:0000313" key="10">
    <source>
        <dbReference type="EMBL" id="MFB9211797.1"/>
    </source>
</evidence>
<dbReference type="SUPFAM" id="SSF109604">
    <property type="entry name" value="HD-domain/PDEase-like"/>
    <property type="match status" value="1"/>
</dbReference>
<gene>
    <name evidence="10" type="ORF">ACFFUR_08265</name>
</gene>
<dbReference type="InterPro" id="IPR043760">
    <property type="entry name" value="PycTM_dom"/>
</dbReference>
<evidence type="ECO:0000256" key="1">
    <source>
        <dbReference type="ARBA" id="ARBA00004236"/>
    </source>
</evidence>
<dbReference type="Gene3D" id="1.10.3210.10">
    <property type="entry name" value="Hypothetical protein af1432"/>
    <property type="match status" value="1"/>
</dbReference>
<evidence type="ECO:0000313" key="11">
    <source>
        <dbReference type="Proteomes" id="UP001589654"/>
    </source>
</evidence>
<comment type="subcellular location">
    <subcellularLocation>
        <location evidence="1">Cell membrane</location>
    </subcellularLocation>
</comment>
<keyword evidence="2" id="KW-1003">Cell membrane</keyword>
<keyword evidence="7 8" id="KW-0472">Membrane</keyword>
<comment type="caution">
    <text evidence="10">The sequence shown here is derived from an EMBL/GenBank/DDBJ whole genome shotgun (WGS) entry which is preliminary data.</text>
</comment>
<dbReference type="RefSeq" id="WP_290247256.1">
    <property type="nucleotide sequence ID" value="NZ_JAUFQT010000001.1"/>
</dbReference>
<evidence type="ECO:0000256" key="2">
    <source>
        <dbReference type="ARBA" id="ARBA00022475"/>
    </source>
</evidence>
<evidence type="ECO:0000259" key="9">
    <source>
        <dbReference type="SMART" id="SM00471"/>
    </source>
</evidence>
<accession>A0ABV5J4Q5</accession>
<dbReference type="InterPro" id="IPR003607">
    <property type="entry name" value="HD/PDEase_dom"/>
</dbReference>
<evidence type="ECO:0000256" key="4">
    <source>
        <dbReference type="ARBA" id="ARBA00022741"/>
    </source>
</evidence>
<evidence type="ECO:0000256" key="3">
    <source>
        <dbReference type="ARBA" id="ARBA00022692"/>
    </source>
</evidence>
<reference evidence="10 11" key="1">
    <citation type="submission" date="2024-09" db="EMBL/GenBank/DDBJ databases">
        <authorList>
            <person name="Sun Q."/>
            <person name="Mori K."/>
        </authorList>
    </citation>
    <scope>NUCLEOTIDE SEQUENCE [LARGE SCALE GENOMIC DNA]</scope>
    <source>
        <strain evidence="10 11">CECT 7682</strain>
    </source>
</reference>
<feature type="transmembrane region" description="Helical" evidence="8">
    <location>
        <begin position="268"/>
        <end position="291"/>
    </location>
</feature>
<keyword evidence="5 8" id="KW-1133">Transmembrane helix</keyword>
<keyword evidence="4" id="KW-0547">Nucleotide-binding</keyword>
<dbReference type="Proteomes" id="UP001589654">
    <property type="component" value="Unassembled WGS sequence"/>
</dbReference>
<dbReference type="InterPro" id="IPR006674">
    <property type="entry name" value="HD_domain"/>
</dbReference>
<evidence type="ECO:0000256" key="7">
    <source>
        <dbReference type="ARBA" id="ARBA00023136"/>
    </source>
</evidence>
<name>A0ABV5J4Q5_9BACT</name>
<dbReference type="Pfam" id="PF18967">
    <property type="entry name" value="PycTM"/>
    <property type="match status" value="1"/>
</dbReference>
<evidence type="ECO:0000256" key="5">
    <source>
        <dbReference type="ARBA" id="ARBA00022989"/>
    </source>
</evidence>
<keyword evidence="6" id="KW-0051">Antiviral defense</keyword>
<dbReference type="Pfam" id="PF01966">
    <property type="entry name" value="HD"/>
    <property type="match status" value="1"/>
</dbReference>
<dbReference type="NCBIfam" id="TIGR00277">
    <property type="entry name" value="HDIG"/>
    <property type="match status" value="1"/>
</dbReference>
<dbReference type="EMBL" id="JBHMEW010000054">
    <property type="protein sequence ID" value="MFB9211797.1"/>
    <property type="molecule type" value="Genomic_DNA"/>
</dbReference>
<proteinExistence type="predicted"/>
<feature type="transmembrane region" description="Helical" evidence="8">
    <location>
        <begin position="368"/>
        <end position="389"/>
    </location>
</feature>
<protein>
    <submittedName>
        <fullName evidence="10">Pycsar system effector family protein</fullName>
    </submittedName>
</protein>
<feature type="domain" description="HD/PDEase" evidence="9">
    <location>
        <begin position="28"/>
        <end position="144"/>
    </location>
</feature>
<evidence type="ECO:0000256" key="6">
    <source>
        <dbReference type="ARBA" id="ARBA00023118"/>
    </source>
</evidence>
<keyword evidence="11" id="KW-1185">Reference proteome</keyword>
<evidence type="ECO:0000256" key="8">
    <source>
        <dbReference type="SAM" id="Phobius"/>
    </source>
</evidence>
<keyword evidence="3 8" id="KW-0812">Transmembrane</keyword>
<organism evidence="10 11">
    <name type="scientific">Echinicola jeungdonensis</name>
    <dbReference type="NCBI Taxonomy" id="709343"/>
    <lineage>
        <taxon>Bacteria</taxon>
        <taxon>Pseudomonadati</taxon>
        <taxon>Bacteroidota</taxon>
        <taxon>Cytophagia</taxon>
        <taxon>Cytophagales</taxon>
        <taxon>Cyclobacteriaceae</taxon>
        <taxon>Echinicola</taxon>
    </lineage>
</organism>
<dbReference type="InterPro" id="IPR006675">
    <property type="entry name" value="HDIG_dom"/>
</dbReference>
<dbReference type="SMART" id="SM00471">
    <property type="entry name" value="HDc"/>
    <property type="match status" value="1"/>
</dbReference>